<reference evidence="1" key="1">
    <citation type="journal article" date="2021" name="New Phytol.">
        <title>Evolutionary innovations through gain and loss of genes in the ectomycorrhizal Boletales.</title>
        <authorList>
            <person name="Wu G."/>
            <person name="Miyauchi S."/>
            <person name="Morin E."/>
            <person name="Kuo A."/>
            <person name="Drula E."/>
            <person name="Varga T."/>
            <person name="Kohler A."/>
            <person name="Feng B."/>
            <person name="Cao Y."/>
            <person name="Lipzen A."/>
            <person name="Daum C."/>
            <person name="Hundley H."/>
            <person name="Pangilinan J."/>
            <person name="Johnson J."/>
            <person name="Barry K."/>
            <person name="LaButti K."/>
            <person name="Ng V."/>
            <person name="Ahrendt S."/>
            <person name="Min B."/>
            <person name="Choi I.G."/>
            <person name="Park H."/>
            <person name="Plett J.M."/>
            <person name="Magnuson J."/>
            <person name="Spatafora J.W."/>
            <person name="Nagy L.G."/>
            <person name="Henrissat B."/>
            <person name="Grigoriev I.V."/>
            <person name="Yang Z.L."/>
            <person name="Xu J."/>
            <person name="Martin F.M."/>
        </authorList>
    </citation>
    <scope>NUCLEOTIDE SEQUENCE</scope>
    <source>
        <strain evidence="1">KUC20120723A-06</strain>
    </source>
</reference>
<dbReference type="EMBL" id="MU266581">
    <property type="protein sequence ID" value="KAH7920431.1"/>
    <property type="molecule type" value="Genomic_DNA"/>
</dbReference>
<accession>A0ACB8B5C7</accession>
<proteinExistence type="predicted"/>
<evidence type="ECO:0000313" key="2">
    <source>
        <dbReference type="Proteomes" id="UP000790709"/>
    </source>
</evidence>
<name>A0ACB8B5C7_9AGAM</name>
<sequence>SLAEILLDPAAPVIPLGMTPQLVTLIFNPKDKGKWGGFKKALFGRTSPPILGPNDNALICLKQCFYISEGSMTHHMYDDLQQICKLTGKLKCLKWAIALMKLVYDFIEAECRDHRDGMPFEIPQVRFVEAVLVTTTDDKGAHTYLIKEMIDEKTNGMFVKYISNEQASPLPLPDPESAHIAEFLAFLQHVQYCKT</sequence>
<gene>
    <name evidence="1" type="ORF">BV22DRAFT_985434</name>
</gene>
<feature type="non-terminal residue" evidence="1">
    <location>
        <position position="195"/>
    </location>
</feature>
<feature type="non-terminal residue" evidence="1">
    <location>
        <position position="1"/>
    </location>
</feature>
<protein>
    <submittedName>
        <fullName evidence="1">Uncharacterized protein</fullName>
    </submittedName>
</protein>
<dbReference type="Proteomes" id="UP000790709">
    <property type="component" value="Unassembled WGS sequence"/>
</dbReference>
<evidence type="ECO:0000313" key="1">
    <source>
        <dbReference type="EMBL" id="KAH7920431.1"/>
    </source>
</evidence>
<comment type="caution">
    <text evidence="1">The sequence shown here is derived from an EMBL/GenBank/DDBJ whole genome shotgun (WGS) entry which is preliminary data.</text>
</comment>
<keyword evidence="2" id="KW-1185">Reference proteome</keyword>
<organism evidence="1 2">
    <name type="scientific">Leucogyrophana mollusca</name>
    <dbReference type="NCBI Taxonomy" id="85980"/>
    <lineage>
        <taxon>Eukaryota</taxon>
        <taxon>Fungi</taxon>
        <taxon>Dikarya</taxon>
        <taxon>Basidiomycota</taxon>
        <taxon>Agaricomycotina</taxon>
        <taxon>Agaricomycetes</taxon>
        <taxon>Agaricomycetidae</taxon>
        <taxon>Boletales</taxon>
        <taxon>Boletales incertae sedis</taxon>
        <taxon>Leucogyrophana</taxon>
    </lineage>
</organism>